<feature type="domain" description="CCHC-type" evidence="2">
    <location>
        <begin position="28"/>
        <end position="42"/>
    </location>
</feature>
<dbReference type="Proteomes" id="UP000054107">
    <property type="component" value="Unassembled WGS sequence"/>
</dbReference>
<accession>A0A0B7NQW3</accession>
<dbReference type="EMBL" id="LN733663">
    <property type="protein sequence ID" value="CEP17384.1"/>
    <property type="molecule type" value="Genomic_DNA"/>
</dbReference>
<evidence type="ECO:0000256" key="1">
    <source>
        <dbReference type="PROSITE-ProRule" id="PRU00047"/>
    </source>
</evidence>
<dbReference type="Pfam" id="PF00098">
    <property type="entry name" value="zf-CCHC"/>
    <property type="match status" value="1"/>
</dbReference>
<dbReference type="InterPro" id="IPR001878">
    <property type="entry name" value="Znf_CCHC"/>
</dbReference>
<dbReference type="GO" id="GO:0008270">
    <property type="term" value="F:zinc ion binding"/>
    <property type="evidence" value="ECO:0007669"/>
    <property type="project" value="UniProtKB-KW"/>
</dbReference>
<keyword evidence="1" id="KW-0863">Zinc-finger</keyword>
<dbReference type="Gene3D" id="4.10.60.10">
    <property type="entry name" value="Zinc finger, CCHC-type"/>
    <property type="match status" value="1"/>
</dbReference>
<evidence type="ECO:0000259" key="2">
    <source>
        <dbReference type="PROSITE" id="PS50158"/>
    </source>
</evidence>
<protein>
    <recommendedName>
        <fullName evidence="2">CCHC-type domain-containing protein</fullName>
    </recommendedName>
</protein>
<reference evidence="3 4" key="1">
    <citation type="submission" date="2014-09" db="EMBL/GenBank/DDBJ databases">
        <authorList>
            <person name="Ellenberger Sabrina"/>
        </authorList>
    </citation>
    <scope>NUCLEOTIDE SEQUENCE [LARGE SCALE GENOMIC DNA]</scope>
    <source>
        <strain evidence="3 4">CBS 412.66</strain>
    </source>
</reference>
<name>A0A0B7NQW3_9FUNG</name>
<proteinExistence type="predicted"/>
<evidence type="ECO:0000313" key="4">
    <source>
        <dbReference type="Proteomes" id="UP000054107"/>
    </source>
</evidence>
<dbReference type="SMART" id="SM00343">
    <property type="entry name" value="ZnF_C2HC"/>
    <property type="match status" value="1"/>
</dbReference>
<evidence type="ECO:0000313" key="3">
    <source>
        <dbReference type="EMBL" id="CEP17384.1"/>
    </source>
</evidence>
<dbReference type="SUPFAM" id="SSF57756">
    <property type="entry name" value="Retrovirus zinc finger-like domains"/>
    <property type="match status" value="1"/>
</dbReference>
<keyword evidence="1" id="KW-0862">Zinc</keyword>
<dbReference type="PROSITE" id="PS50158">
    <property type="entry name" value="ZF_CCHC"/>
    <property type="match status" value="1"/>
</dbReference>
<keyword evidence="4" id="KW-1185">Reference proteome</keyword>
<dbReference type="InterPro" id="IPR036875">
    <property type="entry name" value="Znf_CCHC_sf"/>
</dbReference>
<keyword evidence="1" id="KW-0479">Metal-binding</keyword>
<sequence>MPDYFKYCQDKRHCRAEYYSELLVPKQCYNCNEYGHFARNCPCKTQNTDKKVEARNTGLARCSAATPCRKESSDAVDASVSA</sequence>
<dbReference type="GO" id="GO:0003676">
    <property type="term" value="F:nucleic acid binding"/>
    <property type="evidence" value="ECO:0007669"/>
    <property type="project" value="InterPro"/>
</dbReference>
<gene>
    <name evidence="3" type="primary">PARPA_11680.1 scaffold 44482</name>
</gene>
<organism evidence="3 4">
    <name type="scientific">Parasitella parasitica</name>
    <dbReference type="NCBI Taxonomy" id="35722"/>
    <lineage>
        <taxon>Eukaryota</taxon>
        <taxon>Fungi</taxon>
        <taxon>Fungi incertae sedis</taxon>
        <taxon>Mucoromycota</taxon>
        <taxon>Mucoromycotina</taxon>
        <taxon>Mucoromycetes</taxon>
        <taxon>Mucorales</taxon>
        <taxon>Mucorineae</taxon>
        <taxon>Mucoraceae</taxon>
        <taxon>Parasitella</taxon>
    </lineage>
</organism>
<dbReference type="OrthoDB" id="5547896at2759"/>
<dbReference type="AlphaFoldDB" id="A0A0B7NQW3"/>